<dbReference type="PANTHER" id="PTHR37611:SF4">
    <property type="entry name" value="OS06G0538400 PROTEIN"/>
    <property type="match status" value="1"/>
</dbReference>
<evidence type="ECO:0000313" key="3">
    <source>
        <dbReference type="RefSeq" id="XP_010915574.1"/>
    </source>
</evidence>
<feature type="region of interest" description="Disordered" evidence="1">
    <location>
        <begin position="1"/>
        <end position="22"/>
    </location>
</feature>
<dbReference type="AlphaFoldDB" id="A0A6I9QWK4"/>
<dbReference type="GeneID" id="105040644"/>
<feature type="compositionally biased region" description="Basic and acidic residues" evidence="1">
    <location>
        <begin position="12"/>
        <end position="22"/>
    </location>
</feature>
<feature type="compositionally biased region" description="Polar residues" evidence="1">
    <location>
        <begin position="1"/>
        <end position="11"/>
    </location>
</feature>
<dbReference type="FunCoup" id="A0A6I9QWK4">
    <property type="interactions" value="28"/>
</dbReference>
<accession>A0A6I9QWK4</accession>
<proteinExistence type="predicted"/>
<evidence type="ECO:0000256" key="1">
    <source>
        <dbReference type="SAM" id="MobiDB-lite"/>
    </source>
</evidence>
<feature type="region of interest" description="Disordered" evidence="1">
    <location>
        <begin position="61"/>
        <end position="103"/>
    </location>
</feature>
<dbReference type="KEGG" id="egu:105040644"/>
<dbReference type="OrthoDB" id="691231at2759"/>
<organism evidence="2 3">
    <name type="scientific">Elaeis guineensis var. tenera</name>
    <name type="common">Oil palm</name>
    <dbReference type="NCBI Taxonomy" id="51953"/>
    <lineage>
        <taxon>Eukaryota</taxon>
        <taxon>Viridiplantae</taxon>
        <taxon>Streptophyta</taxon>
        <taxon>Embryophyta</taxon>
        <taxon>Tracheophyta</taxon>
        <taxon>Spermatophyta</taxon>
        <taxon>Magnoliopsida</taxon>
        <taxon>Liliopsida</taxon>
        <taxon>Arecaceae</taxon>
        <taxon>Arecoideae</taxon>
        <taxon>Cocoseae</taxon>
        <taxon>Elaeidinae</taxon>
        <taxon>Elaeis</taxon>
    </lineage>
</organism>
<keyword evidence="2" id="KW-1185">Reference proteome</keyword>
<dbReference type="RefSeq" id="XP_010915574.1">
    <property type="nucleotide sequence ID" value="XM_010917272.3"/>
</dbReference>
<dbReference type="Proteomes" id="UP000504607">
    <property type="component" value="Chromosome 3"/>
</dbReference>
<reference evidence="3" key="1">
    <citation type="submission" date="2025-08" db="UniProtKB">
        <authorList>
            <consortium name="RefSeq"/>
        </authorList>
    </citation>
    <scope>IDENTIFICATION</scope>
</reference>
<protein>
    <submittedName>
        <fullName evidence="3">Uncharacterized protein LOC105040644</fullName>
    </submittedName>
</protein>
<dbReference type="PANTHER" id="PTHR37611">
    <property type="entry name" value="VIRUS-SPECIFIC-SIGNALING-PATHWAY REGULATED PROTEIN-RELATED"/>
    <property type="match status" value="1"/>
</dbReference>
<name>A0A6I9QWK4_ELAGV</name>
<dbReference type="InParanoid" id="A0A6I9QWK4"/>
<gene>
    <name evidence="3" type="primary">LOC105040644</name>
</gene>
<evidence type="ECO:0000313" key="2">
    <source>
        <dbReference type="Proteomes" id="UP000504607"/>
    </source>
</evidence>
<sequence>MASMSNESWNRNLEEKDLERLGVPELDGALLMELLEESDADEAEDDRLRFVMRSLEAEIGHVGPTMISDGESTTGPHDDSEDGGLEDILSNFDSSDGSRSPAYLMEDPFDLVDMEVGDGIGGWCTEGETGGGGMVGYGEPGQYGGFYHGEGTMEQVYSPLWL</sequence>